<gene>
    <name evidence="3" type="primary">gtf1_1</name>
    <name evidence="3" type="ORF">EMLJLAPB_00187</name>
</gene>
<comment type="caution">
    <text evidence="3">The sequence shown here is derived from an EMBL/GenBank/DDBJ whole genome shotgun (WGS) entry which is preliminary data.</text>
</comment>
<keyword evidence="1" id="KW-0812">Transmembrane</keyword>
<evidence type="ECO:0000259" key="2">
    <source>
        <dbReference type="Pfam" id="PF00534"/>
    </source>
</evidence>
<feature type="domain" description="Glycosyl transferase family 1" evidence="2">
    <location>
        <begin position="193"/>
        <end position="354"/>
    </location>
</feature>
<protein>
    <submittedName>
        <fullName evidence="3">Glycosyltransferase Gtf1</fullName>
        <ecNumber evidence="3">2.4.1.-</ecNumber>
    </submittedName>
</protein>
<reference evidence="3" key="1">
    <citation type="submission" date="2020-10" db="EMBL/GenBank/DDBJ databases">
        <authorList>
            <person name="Hahn C.J."/>
            <person name="Laso-Perez R."/>
            <person name="Vulcano F."/>
            <person name="Vaziourakis K.-M."/>
            <person name="Stokke R."/>
            <person name="Steen I.H."/>
            <person name="Teske A."/>
            <person name="Boetius A."/>
            <person name="Liebeke M."/>
            <person name="Amann R."/>
            <person name="Knittel K."/>
        </authorList>
    </citation>
    <scope>NUCLEOTIDE SEQUENCE</scope>
    <source>
        <strain evidence="3">Gfbio:e3339647-f889-4370-9287-4fb5cb688e4c:AG392D22_GoMArc1</strain>
    </source>
</reference>
<dbReference type="SUPFAM" id="SSF53756">
    <property type="entry name" value="UDP-Glycosyltransferase/glycogen phosphorylase"/>
    <property type="match status" value="1"/>
</dbReference>
<keyword evidence="3" id="KW-0808">Transferase</keyword>
<keyword evidence="1" id="KW-0472">Membrane</keyword>
<feature type="transmembrane region" description="Helical" evidence="1">
    <location>
        <begin position="74"/>
        <end position="94"/>
    </location>
</feature>
<dbReference type="GO" id="GO:0016757">
    <property type="term" value="F:glycosyltransferase activity"/>
    <property type="evidence" value="ECO:0007669"/>
    <property type="project" value="UniProtKB-KW"/>
</dbReference>
<feature type="transmembrane region" description="Helical" evidence="1">
    <location>
        <begin position="106"/>
        <end position="125"/>
    </location>
</feature>
<name>A0A811T8B7_9EURY</name>
<dbReference type="Proteomes" id="UP000634805">
    <property type="component" value="Unassembled WGS sequence"/>
</dbReference>
<organism evidence="3 4">
    <name type="scientific">Candidatus Argoarchaeum ethanivorans</name>
    <dbReference type="NCBI Taxonomy" id="2608793"/>
    <lineage>
        <taxon>Archaea</taxon>
        <taxon>Methanobacteriati</taxon>
        <taxon>Methanobacteriota</taxon>
        <taxon>Stenosarchaea group</taxon>
        <taxon>Methanomicrobia</taxon>
        <taxon>Methanosarcinales</taxon>
        <taxon>Methanosarcinales incertae sedis</taxon>
        <taxon>GOM Arc I cluster</taxon>
        <taxon>Candidatus Argoarchaeum</taxon>
    </lineage>
</organism>
<accession>A0A811T8B7</accession>
<dbReference type="InterPro" id="IPR001296">
    <property type="entry name" value="Glyco_trans_1"/>
</dbReference>
<dbReference type="EMBL" id="CAJHIS010000003">
    <property type="protein sequence ID" value="CAD6491930.1"/>
    <property type="molecule type" value="Genomic_DNA"/>
</dbReference>
<keyword evidence="3" id="KW-0328">Glycosyltransferase</keyword>
<evidence type="ECO:0000313" key="3">
    <source>
        <dbReference type="EMBL" id="CAD6491930.1"/>
    </source>
</evidence>
<dbReference type="Gene3D" id="3.40.50.2000">
    <property type="entry name" value="Glycogen Phosphorylase B"/>
    <property type="match status" value="2"/>
</dbReference>
<proteinExistence type="predicted"/>
<evidence type="ECO:0000313" key="4">
    <source>
        <dbReference type="Proteomes" id="UP000634805"/>
    </source>
</evidence>
<evidence type="ECO:0000256" key="1">
    <source>
        <dbReference type="SAM" id="Phobius"/>
    </source>
</evidence>
<dbReference type="EC" id="2.4.1.-" evidence="3"/>
<sequence>MCNMKKILLVPEFSAFGGTRSYFTYLLKFYSSQNYDVAIALSKYQLDNEIKSLLKHYNYRVYFIRERRTGLKRFLRYFPLNLFFDILTIFPIYLKEKSNMIVVSNGTPGMFIGLVLFPVKFIYVFHTYPLKSKIIGLSSIQKAFLNLSMNTNKILVTVSEYSKKQLLTFWAPGEKSNYIHVIYNSAKKTSFVEEINRNKNIYRVLTMGHVNWYKNPKLWIEVSQKVIRQRPNMNLEFIWAGEGDLLEECKNLINQIGLGAVKFIGYHENVVSLYNKSAIYFQPSLLESHGISVVEAMARGLPCVTSDVGGLPESVVNGETGFTCPPNDVECFASRIIKLLDDDKLRDKMGKSGKLRAETLFSEEVQEKQMTSLYTSLLQK</sequence>
<dbReference type="PANTHER" id="PTHR12526:SF630">
    <property type="entry name" value="GLYCOSYLTRANSFERASE"/>
    <property type="match status" value="1"/>
</dbReference>
<dbReference type="AlphaFoldDB" id="A0A811T8B7"/>
<keyword evidence="1" id="KW-1133">Transmembrane helix</keyword>
<dbReference type="Pfam" id="PF00534">
    <property type="entry name" value="Glycos_transf_1"/>
    <property type="match status" value="1"/>
</dbReference>
<dbReference type="PANTHER" id="PTHR12526">
    <property type="entry name" value="GLYCOSYLTRANSFERASE"/>
    <property type="match status" value="1"/>
</dbReference>
<dbReference type="CDD" id="cd03801">
    <property type="entry name" value="GT4_PimA-like"/>
    <property type="match status" value="1"/>
</dbReference>